<keyword evidence="3" id="KW-1185">Reference proteome</keyword>
<dbReference type="InterPro" id="IPR002881">
    <property type="entry name" value="DUF58"/>
</dbReference>
<dbReference type="CDD" id="cd00198">
    <property type="entry name" value="vWFA"/>
    <property type="match status" value="1"/>
</dbReference>
<accession>B4D1G6</accession>
<protein>
    <recommendedName>
        <fullName evidence="1">VWFA domain-containing protein</fullName>
    </recommendedName>
</protein>
<evidence type="ECO:0000313" key="3">
    <source>
        <dbReference type="Proteomes" id="UP000005824"/>
    </source>
</evidence>
<comment type="caution">
    <text evidence="2">The sequence shown here is derived from an EMBL/GenBank/DDBJ whole genome shotgun (WGS) entry which is preliminary data.</text>
</comment>
<evidence type="ECO:0000259" key="1">
    <source>
        <dbReference type="SMART" id="SM00327"/>
    </source>
</evidence>
<dbReference type="Gene3D" id="3.40.50.410">
    <property type="entry name" value="von Willebrand factor, type A domain"/>
    <property type="match status" value="1"/>
</dbReference>
<dbReference type="STRING" id="497964.CfE428DRAFT_2754"/>
<dbReference type="Proteomes" id="UP000005824">
    <property type="component" value="Unassembled WGS sequence"/>
</dbReference>
<feature type="domain" description="VWFA" evidence="1">
    <location>
        <begin position="85"/>
        <end position="248"/>
    </location>
</feature>
<dbReference type="SMART" id="SM00327">
    <property type="entry name" value="VWA"/>
    <property type="match status" value="1"/>
</dbReference>
<dbReference type="eggNOG" id="COG1721">
    <property type="taxonomic scope" value="Bacteria"/>
</dbReference>
<sequence>MARPEHHWDFLDMGVIARLSRLTVSVRLPMLGSVTGIHRSATRGSSVEFAEYRKYAPGDDLKFLDWRVFARTDKYFIREFEADTNLRCYLVLDTSASMKFTSGEVTRFAFARRIAGTLAHLLVHQGDATGLVCFTDKTLHELPPRRTPTHLRQLLDTLAEAKPQGETNLVTTLHDLAERVRQRSLVIIISDLFTEVPELLECFKHLRFYKHDVAVFHLLDRQEFDFDFTRPVRFVDMESGMDLITDPAVVRDAYREALDDYLGALAHGCREFDVDYHMTYLDQSYEGVLTQFLLQRIKRMKGGRR</sequence>
<dbReference type="SUPFAM" id="SSF53300">
    <property type="entry name" value="vWA-like"/>
    <property type="match status" value="1"/>
</dbReference>
<dbReference type="PANTHER" id="PTHR33608:SF7">
    <property type="entry name" value="DUF58 DOMAIN-CONTAINING PROTEIN"/>
    <property type="match status" value="1"/>
</dbReference>
<dbReference type="Pfam" id="PF01882">
    <property type="entry name" value="DUF58"/>
    <property type="match status" value="1"/>
</dbReference>
<organism evidence="2 3">
    <name type="scientific">Chthoniobacter flavus Ellin428</name>
    <dbReference type="NCBI Taxonomy" id="497964"/>
    <lineage>
        <taxon>Bacteria</taxon>
        <taxon>Pseudomonadati</taxon>
        <taxon>Verrucomicrobiota</taxon>
        <taxon>Spartobacteria</taxon>
        <taxon>Chthoniobacterales</taxon>
        <taxon>Chthoniobacteraceae</taxon>
        <taxon>Chthoniobacter</taxon>
    </lineage>
</organism>
<name>B4D1G6_9BACT</name>
<gene>
    <name evidence="2" type="ORF">CfE428DRAFT_2754</name>
</gene>
<reference evidence="2 3" key="1">
    <citation type="journal article" date="2011" name="J. Bacteriol.">
        <title>Genome sequence of Chthoniobacter flavus Ellin428, an aerobic heterotrophic soil bacterium.</title>
        <authorList>
            <person name="Kant R."/>
            <person name="van Passel M.W."/>
            <person name="Palva A."/>
            <person name="Lucas S."/>
            <person name="Lapidus A."/>
            <person name="Glavina Del Rio T."/>
            <person name="Dalin E."/>
            <person name="Tice H."/>
            <person name="Bruce D."/>
            <person name="Goodwin L."/>
            <person name="Pitluck S."/>
            <person name="Larimer F.W."/>
            <person name="Land M.L."/>
            <person name="Hauser L."/>
            <person name="Sangwan P."/>
            <person name="de Vos W.M."/>
            <person name="Janssen P.H."/>
            <person name="Smidt H."/>
        </authorList>
    </citation>
    <scope>NUCLEOTIDE SEQUENCE [LARGE SCALE GENOMIC DNA]</scope>
    <source>
        <strain evidence="2 3">Ellin428</strain>
    </source>
</reference>
<dbReference type="InterPro" id="IPR036465">
    <property type="entry name" value="vWFA_dom_sf"/>
</dbReference>
<dbReference type="PANTHER" id="PTHR33608">
    <property type="entry name" value="BLL2464 PROTEIN"/>
    <property type="match status" value="1"/>
</dbReference>
<dbReference type="AlphaFoldDB" id="B4D1G6"/>
<dbReference type="InterPro" id="IPR002035">
    <property type="entry name" value="VWF_A"/>
</dbReference>
<proteinExistence type="predicted"/>
<dbReference type="EMBL" id="ABVL01000007">
    <property type="protein sequence ID" value="EDY19578.1"/>
    <property type="molecule type" value="Genomic_DNA"/>
</dbReference>
<dbReference type="RefSeq" id="WP_006980079.1">
    <property type="nucleotide sequence ID" value="NZ_ABVL01000007.1"/>
</dbReference>
<dbReference type="InParanoid" id="B4D1G6"/>
<evidence type="ECO:0000313" key="2">
    <source>
        <dbReference type="EMBL" id="EDY19578.1"/>
    </source>
</evidence>